<accession>A0A2J6PKE2</accession>
<reference evidence="2 3" key="1">
    <citation type="submission" date="2016-05" db="EMBL/GenBank/DDBJ databases">
        <title>A degradative enzymes factory behind the ericoid mycorrhizal symbiosis.</title>
        <authorList>
            <consortium name="DOE Joint Genome Institute"/>
            <person name="Martino E."/>
            <person name="Morin E."/>
            <person name="Grelet G."/>
            <person name="Kuo A."/>
            <person name="Kohler A."/>
            <person name="Daghino S."/>
            <person name="Barry K."/>
            <person name="Choi C."/>
            <person name="Cichocki N."/>
            <person name="Clum A."/>
            <person name="Copeland A."/>
            <person name="Hainaut M."/>
            <person name="Haridas S."/>
            <person name="Labutti K."/>
            <person name="Lindquist E."/>
            <person name="Lipzen A."/>
            <person name="Khouja H.-R."/>
            <person name="Murat C."/>
            <person name="Ohm R."/>
            <person name="Olson A."/>
            <person name="Spatafora J."/>
            <person name="Veneault-Fourrey C."/>
            <person name="Henrissat B."/>
            <person name="Grigoriev I."/>
            <person name="Martin F."/>
            <person name="Perotto S."/>
        </authorList>
    </citation>
    <scope>NUCLEOTIDE SEQUENCE [LARGE SCALE GENOMIC DNA]</scope>
    <source>
        <strain evidence="2 3">UAMH 7357</strain>
    </source>
</reference>
<evidence type="ECO:0000256" key="1">
    <source>
        <dbReference type="SAM" id="MobiDB-lite"/>
    </source>
</evidence>
<dbReference type="AlphaFoldDB" id="A0A2J6PKE2"/>
<gene>
    <name evidence="2" type="ORF">NA56DRAFT_711054</name>
</gene>
<dbReference type="EMBL" id="KZ613522">
    <property type="protein sequence ID" value="PMD14477.1"/>
    <property type="molecule type" value="Genomic_DNA"/>
</dbReference>
<proteinExistence type="predicted"/>
<evidence type="ECO:0000313" key="2">
    <source>
        <dbReference type="EMBL" id="PMD14477.1"/>
    </source>
</evidence>
<organism evidence="2 3">
    <name type="scientific">Hyaloscypha hepaticicola</name>
    <dbReference type="NCBI Taxonomy" id="2082293"/>
    <lineage>
        <taxon>Eukaryota</taxon>
        <taxon>Fungi</taxon>
        <taxon>Dikarya</taxon>
        <taxon>Ascomycota</taxon>
        <taxon>Pezizomycotina</taxon>
        <taxon>Leotiomycetes</taxon>
        <taxon>Helotiales</taxon>
        <taxon>Hyaloscyphaceae</taxon>
        <taxon>Hyaloscypha</taxon>
    </lineage>
</organism>
<sequence>MGNPDPTRLGPGPGHGSLETLWVPKTRPMTRPNVSYKRVGLAQKVAFAEKVALAEKAKLEEAVAKLRAASGNLRFEIPNINGAFVDLSGSMVILHFRSLSDIQRARNFIEAWDWLCKAPKKAPVSKNSPAKAIPKAVAPVKGILKKPSPPPPTEFVEVSPDPEEIPVPSSPLVPVKSTPQSPPFVVLYSVEVTIDKEHLFAIVYTLDFGIEYIPGYTTILVDIGKELDLTRYAKPVLIPTKWSCKYRAQNKY</sequence>
<name>A0A2J6PKE2_9HELO</name>
<evidence type="ECO:0000313" key="3">
    <source>
        <dbReference type="Proteomes" id="UP000235672"/>
    </source>
</evidence>
<protein>
    <submittedName>
        <fullName evidence="2">Uncharacterized protein</fullName>
    </submittedName>
</protein>
<dbReference type="Proteomes" id="UP000235672">
    <property type="component" value="Unassembled WGS sequence"/>
</dbReference>
<keyword evidence="3" id="KW-1185">Reference proteome</keyword>
<feature type="region of interest" description="Disordered" evidence="1">
    <location>
        <begin position="1"/>
        <end position="20"/>
    </location>
</feature>